<gene>
    <name evidence="1" type="ORF">QSP1433_LOCUS16857</name>
</gene>
<name>A0A7S2SRA5_9STRA</name>
<organism evidence="1">
    <name type="scientific">Mucochytrium quahogii</name>
    <dbReference type="NCBI Taxonomy" id="96639"/>
    <lineage>
        <taxon>Eukaryota</taxon>
        <taxon>Sar</taxon>
        <taxon>Stramenopiles</taxon>
        <taxon>Bigyra</taxon>
        <taxon>Labyrinthulomycetes</taxon>
        <taxon>Thraustochytrida</taxon>
        <taxon>Thraustochytriidae</taxon>
        <taxon>Mucochytrium</taxon>
    </lineage>
</organism>
<dbReference type="AlphaFoldDB" id="A0A7S2SRA5"/>
<accession>A0A7S2SRA5</accession>
<dbReference type="EMBL" id="HBHK01026779">
    <property type="protein sequence ID" value="CAD9706657.1"/>
    <property type="molecule type" value="Transcribed_RNA"/>
</dbReference>
<reference evidence="1" key="1">
    <citation type="submission" date="2021-01" db="EMBL/GenBank/DDBJ databases">
        <authorList>
            <person name="Corre E."/>
            <person name="Pelletier E."/>
            <person name="Niang G."/>
            <person name="Scheremetjew M."/>
            <person name="Finn R."/>
            <person name="Kale V."/>
            <person name="Holt S."/>
            <person name="Cochrane G."/>
            <person name="Meng A."/>
            <person name="Brown T."/>
            <person name="Cohen L."/>
        </authorList>
    </citation>
    <scope>NUCLEOTIDE SEQUENCE</scope>
    <source>
        <strain evidence="1">NY070348D</strain>
    </source>
</reference>
<sequence length="101" mass="11729">MYEQSTKSRYNYLGQVILNNEWDFPSPVQSCRVTCKDHRSLLTEKSRQKLDELLPKMEFLLFLGRRRKSGCLIEFRNEQPGFFSARDADGGSKNGCDPTTF</sequence>
<proteinExistence type="predicted"/>
<evidence type="ECO:0000313" key="1">
    <source>
        <dbReference type="EMBL" id="CAD9706657.1"/>
    </source>
</evidence>
<protein>
    <submittedName>
        <fullName evidence="1">Uncharacterized protein</fullName>
    </submittedName>
</protein>